<dbReference type="InterPro" id="IPR000504">
    <property type="entry name" value="RRM_dom"/>
</dbReference>
<dbReference type="PROSITE" id="PS50102">
    <property type="entry name" value="RRM"/>
    <property type="match status" value="1"/>
</dbReference>
<evidence type="ECO:0000259" key="3">
    <source>
        <dbReference type="PROSITE" id="PS50102"/>
    </source>
</evidence>
<dbReference type="Pfam" id="PF00076">
    <property type="entry name" value="RRM_1"/>
    <property type="match status" value="1"/>
</dbReference>
<accession>A0A8S1JHJ3</accession>
<feature type="compositionally biased region" description="Basic and acidic residues" evidence="2">
    <location>
        <begin position="274"/>
        <end position="332"/>
    </location>
</feature>
<dbReference type="CDD" id="cd12446">
    <property type="entry name" value="RRM_RBM25"/>
    <property type="match status" value="1"/>
</dbReference>
<dbReference type="Gene3D" id="3.30.70.330">
    <property type="match status" value="1"/>
</dbReference>
<dbReference type="SUPFAM" id="SSF54928">
    <property type="entry name" value="RNA-binding domain, RBD"/>
    <property type="match status" value="1"/>
</dbReference>
<dbReference type="EMBL" id="CAJHUC010002564">
    <property type="protein sequence ID" value="CAD7703997.1"/>
    <property type="molecule type" value="Genomic_DNA"/>
</dbReference>
<evidence type="ECO:0000313" key="5">
    <source>
        <dbReference type="Proteomes" id="UP000708148"/>
    </source>
</evidence>
<feature type="region of interest" description="Disordered" evidence="2">
    <location>
        <begin position="259"/>
        <end position="332"/>
    </location>
</feature>
<organism evidence="4 5">
    <name type="scientific">Ostreobium quekettii</name>
    <dbReference type="NCBI Taxonomy" id="121088"/>
    <lineage>
        <taxon>Eukaryota</taxon>
        <taxon>Viridiplantae</taxon>
        <taxon>Chlorophyta</taxon>
        <taxon>core chlorophytes</taxon>
        <taxon>Ulvophyceae</taxon>
        <taxon>TCBD clade</taxon>
        <taxon>Bryopsidales</taxon>
        <taxon>Ostreobineae</taxon>
        <taxon>Ostreobiaceae</taxon>
        <taxon>Ostreobium</taxon>
    </lineage>
</organism>
<dbReference type="Proteomes" id="UP000708148">
    <property type="component" value="Unassembled WGS sequence"/>
</dbReference>
<feature type="region of interest" description="Disordered" evidence="2">
    <location>
        <begin position="88"/>
        <end position="108"/>
    </location>
</feature>
<evidence type="ECO:0000256" key="1">
    <source>
        <dbReference type="PROSITE-ProRule" id="PRU00176"/>
    </source>
</evidence>
<dbReference type="AlphaFoldDB" id="A0A8S1JHJ3"/>
<dbReference type="GO" id="GO:0003723">
    <property type="term" value="F:RNA binding"/>
    <property type="evidence" value="ECO:0007669"/>
    <property type="project" value="UniProtKB-UniRule"/>
</dbReference>
<comment type="caution">
    <text evidence="4">The sequence shown here is derived from an EMBL/GenBank/DDBJ whole genome shotgun (WGS) entry which is preliminary data.</text>
</comment>
<dbReference type="InterPro" id="IPR053294">
    <property type="entry name" value="RBM_PWI_domain"/>
</dbReference>
<gene>
    <name evidence="4" type="ORF">OSTQU699_LOCUS9354</name>
</gene>
<dbReference type="PANTHER" id="PTHR47334">
    <property type="entry name" value="SPLICING FACTOR PWI DOMAIN-CONTAINING PROTEIN / RNA RECOGNITION MOTIF (RRM)-CONTAINING PROTEIN"/>
    <property type="match status" value="1"/>
</dbReference>
<protein>
    <recommendedName>
        <fullName evidence="3">RRM domain-containing protein</fullName>
    </recommendedName>
</protein>
<reference evidence="4" key="1">
    <citation type="submission" date="2020-12" db="EMBL/GenBank/DDBJ databases">
        <authorList>
            <person name="Iha C."/>
        </authorList>
    </citation>
    <scope>NUCLEOTIDE SEQUENCE</scope>
</reference>
<feature type="domain" description="RRM" evidence="3">
    <location>
        <begin position="113"/>
        <end position="191"/>
    </location>
</feature>
<proteinExistence type="predicted"/>
<evidence type="ECO:0000256" key="2">
    <source>
        <dbReference type="SAM" id="MobiDB-lite"/>
    </source>
</evidence>
<dbReference type="InterPro" id="IPR034268">
    <property type="entry name" value="RBM25_RRM"/>
</dbReference>
<feature type="compositionally biased region" description="Low complexity" evidence="2">
    <location>
        <begin position="88"/>
        <end position="98"/>
    </location>
</feature>
<feature type="region of interest" description="Disordered" evidence="2">
    <location>
        <begin position="202"/>
        <end position="230"/>
    </location>
</feature>
<feature type="compositionally biased region" description="Basic and acidic residues" evidence="2">
    <location>
        <begin position="202"/>
        <end position="213"/>
    </location>
</feature>
<feature type="region of interest" description="Disordered" evidence="2">
    <location>
        <begin position="1"/>
        <end position="32"/>
    </location>
</feature>
<dbReference type="OrthoDB" id="6275295at2759"/>
<dbReference type="SMART" id="SM00360">
    <property type="entry name" value="RRM"/>
    <property type="match status" value="1"/>
</dbReference>
<sequence length="332" mass="37107">MSRPPFPVPPGGPGLAPPPGYFVPRPPMPAPFPMQPYPPGAPVPMVGVPPMGQAPPRPMYPGAPMPGPPMTPGGVPPRNPGRQRTYPGTMARAGGPRAPRTPPPSMSMVHRSTSVYVGKIANSVDDGVMQSLLEACGGVKSWKRQEDPETKQPKGFGFCEFEDAEGVLRALRLLNNLALDGQELLVKCNTATQKYIEAYESEKEAREAEKQEEKEEGEAPGNADEDRDNEVLEKIMAIVSDREDKIKKHKADQERAAEVLNALAVAKPDSATGSRDREDRERNDHRGRSKERTMEREFDRKRQQERREQEAKQREEDRAYDKKLQEWDRQER</sequence>
<dbReference type="PANTHER" id="PTHR47334:SF2">
    <property type="entry name" value="RNA-BINDING MOTIF PROTEIN 25"/>
    <property type="match status" value="1"/>
</dbReference>
<keyword evidence="5" id="KW-1185">Reference proteome</keyword>
<dbReference type="InterPro" id="IPR035979">
    <property type="entry name" value="RBD_domain_sf"/>
</dbReference>
<evidence type="ECO:0000313" key="4">
    <source>
        <dbReference type="EMBL" id="CAD7703997.1"/>
    </source>
</evidence>
<keyword evidence="1" id="KW-0694">RNA-binding</keyword>
<name>A0A8S1JHJ3_9CHLO</name>
<dbReference type="InterPro" id="IPR012677">
    <property type="entry name" value="Nucleotide-bd_a/b_plait_sf"/>
</dbReference>
<feature type="compositionally biased region" description="Acidic residues" evidence="2">
    <location>
        <begin position="214"/>
        <end position="228"/>
    </location>
</feature>